<reference evidence="3" key="1">
    <citation type="journal article" date="2019" name="Int. J. Syst. Evol. Microbiol.">
        <title>The Global Catalogue of Microorganisms (GCM) 10K type strain sequencing project: providing services to taxonomists for standard genome sequencing and annotation.</title>
        <authorList>
            <consortium name="The Broad Institute Genomics Platform"/>
            <consortium name="The Broad Institute Genome Sequencing Center for Infectious Disease"/>
            <person name="Wu L."/>
            <person name="Ma J."/>
        </authorList>
    </citation>
    <scope>NUCLEOTIDE SEQUENCE [LARGE SCALE GENOMIC DNA]</scope>
    <source>
        <strain evidence="3">NBRC 112299</strain>
    </source>
</reference>
<sequence>MTSHAASQSPARSRGAAGVWLGVLAVALVAIATAWVVLVKEPVAAVEGLPYADVLAGVEEAGLSLAGEGALLAVWGGLATLGAVAAATLVSLRRISAAAGRRVILALLGANAGALVLGGFSASMDVADAFGVAGGSATWWPLALLAVSALAVVALVVDVVRPRGAAPAGT</sequence>
<keyword evidence="1" id="KW-0472">Membrane</keyword>
<protein>
    <recommendedName>
        <fullName evidence="4">Tryptophan-associated transmembrane protein (Trp_oprn_chp)</fullName>
    </recommendedName>
</protein>
<evidence type="ECO:0000313" key="2">
    <source>
        <dbReference type="EMBL" id="GMA36314.1"/>
    </source>
</evidence>
<evidence type="ECO:0000313" key="3">
    <source>
        <dbReference type="Proteomes" id="UP001157125"/>
    </source>
</evidence>
<comment type="caution">
    <text evidence="2">The sequence shown here is derived from an EMBL/GenBank/DDBJ whole genome shotgun (WGS) entry which is preliminary data.</text>
</comment>
<proteinExistence type="predicted"/>
<keyword evidence="1" id="KW-1133">Transmembrane helix</keyword>
<evidence type="ECO:0008006" key="4">
    <source>
        <dbReference type="Google" id="ProtNLM"/>
    </source>
</evidence>
<keyword evidence="3" id="KW-1185">Reference proteome</keyword>
<accession>A0ABQ6IHX0</accession>
<dbReference type="Proteomes" id="UP001157125">
    <property type="component" value="Unassembled WGS sequence"/>
</dbReference>
<dbReference type="RefSeq" id="WP_284328496.1">
    <property type="nucleotide sequence ID" value="NZ_BSUN01000001.1"/>
</dbReference>
<feature type="transmembrane region" description="Helical" evidence="1">
    <location>
        <begin position="72"/>
        <end position="92"/>
    </location>
</feature>
<feature type="transmembrane region" description="Helical" evidence="1">
    <location>
        <begin position="104"/>
        <end position="124"/>
    </location>
</feature>
<gene>
    <name evidence="2" type="ORF">GCM10025876_25180</name>
</gene>
<dbReference type="EMBL" id="BSUN01000001">
    <property type="protein sequence ID" value="GMA36314.1"/>
    <property type="molecule type" value="Genomic_DNA"/>
</dbReference>
<feature type="transmembrane region" description="Helical" evidence="1">
    <location>
        <begin position="17"/>
        <end position="38"/>
    </location>
</feature>
<evidence type="ECO:0000256" key="1">
    <source>
        <dbReference type="SAM" id="Phobius"/>
    </source>
</evidence>
<organism evidence="2 3">
    <name type="scientific">Demequina litorisediminis</name>
    <dbReference type="NCBI Taxonomy" id="1849022"/>
    <lineage>
        <taxon>Bacteria</taxon>
        <taxon>Bacillati</taxon>
        <taxon>Actinomycetota</taxon>
        <taxon>Actinomycetes</taxon>
        <taxon>Micrococcales</taxon>
        <taxon>Demequinaceae</taxon>
        <taxon>Demequina</taxon>
    </lineage>
</organism>
<name>A0ABQ6IHX0_9MICO</name>
<keyword evidence="1" id="KW-0812">Transmembrane</keyword>
<feature type="transmembrane region" description="Helical" evidence="1">
    <location>
        <begin position="139"/>
        <end position="160"/>
    </location>
</feature>